<dbReference type="InterPro" id="IPR025303">
    <property type="entry name" value="PdaC"/>
</dbReference>
<dbReference type="Pfam" id="PF13739">
    <property type="entry name" value="PdaC"/>
    <property type="match status" value="1"/>
</dbReference>
<reference evidence="3" key="1">
    <citation type="submission" date="2021-04" db="EMBL/GenBank/DDBJ databases">
        <authorList>
            <person name="Rodrigo-Torres L."/>
            <person name="Arahal R. D."/>
            <person name="Lucena T."/>
        </authorList>
    </citation>
    <scope>NUCLEOTIDE SEQUENCE</scope>
    <source>
        <strain evidence="3">CECT 9275</strain>
    </source>
</reference>
<dbReference type="AlphaFoldDB" id="A0A916JCN1"/>
<evidence type="ECO:0000313" key="3">
    <source>
        <dbReference type="EMBL" id="CAG5002655.1"/>
    </source>
</evidence>
<keyword evidence="4" id="KW-1185">Reference proteome</keyword>
<dbReference type="Gene3D" id="3.30.565.40">
    <property type="entry name" value="Fervidobacterium nodosum Rt17-B1 like"/>
    <property type="match status" value="1"/>
</dbReference>
<evidence type="ECO:0000313" key="4">
    <source>
        <dbReference type="Proteomes" id="UP000680038"/>
    </source>
</evidence>
<dbReference type="PROSITE" id="PS51257">
    <property type="entry name" value="PROKAR_LIPOPROTEIN"/>
    <property type="match status" value="1"/>
</dbReference>
<organism evidence="3 4">
    <name type="scientific">Dyadobacter helix</name>
    <dbReference type="NCBI Taxonomy" id="2822344"/>
    <lineage>
        <taxon>Bacteria</taxon>
        <taxon>Pseudomonadati</taxon>
        <taxon>Bacteroidota</taxon>
        <taxon>Cytophagia</taxon>
        <taxon>Cytophagales</taxon>
        <taxon>Spirosomataceae</taxon>
        <taxon>Dyadobacter</taxon>
    </lineage>
</organism>
<evidence type="ECO:0000259" key="1">
    <source>
        <dbReference type="Pfam" id="PF11738"/>
    </source>
</evidence>
<feature type="domain" description="DUF3298" evidence="1">
    <location>
        <begin position="190"/>
        <end position="258"/>
    </location>
</feature>
<accession>A0A916JCN1</accession>
<protein>
    <recommendedName>
        <fullName evidence="5">DUF3298 domain-containing protein</fullName>
    </recommendedName>
</protein>
<feature type="domain" description="Deacetylase PdaC" evidence="2">
    <location>
        <begin position="79"/>
        <end position="163"/>
    </location>
</feature>
<comment type="caution">
    <text evidence="3">The sequence shown here is derived from an EMBL/GenBank/DDBJ whole genome shotgun (WGS) entry which is preliminary data.</text>
</comment>
<dbReference type="InterPro" id="IPR021729">
    <property type="entry name" value="DUF3298"/>
</dbReference>
<dbReference type="InterPro" id="IPR037126">
    <property type="entry name" value="PdaC/RsiV-like_sf"/>
</dbReference>
<dbReference type="EMBL" id="CAJRAF010000002">
    <property type="protein sequence ID" value="CAG5002655.1"/>
    <property type="molecule type" value="Genomic_DNA"/>
</dbReference>
<evidence type="ECO:0000259" key="2">
    <source>
        <dbReference type="Pfam" id="PF13739"/>
    </source>
</evidence>
<gene>
    <name evidence="3" type="ORF">DYBT9275_02938</name>
</gene>
<dbReference type="Pfam" id="PF11738">
    <property type="entry name" value="DUF3298"/>
    <property type="match status" value="1"/>
</dbReference>
<dbReference type="Proteomes" id="UP000680038">
    <property type="component" value="Unassembled WGS sequence"/>
</dbReference>
<proteinExistence type="predicted"/>
<dbReference type="Gene3D" id="3.90.640.20">
    <property type="entry name" value="Heat-shock cognate protein, ATPase"/>
    <property type="match status" value="1"/>
</dbReference>
<name>A0A916JCN1_9BACT</name>
<dbReference type="RefSeq" id="WP_215239495.1">
    <property type="nucleotide sequence ID" value="NZ_CAJRAF010000002.1"/>
</dbReference>
<sequence length="271" mass="30241">MRIWIVGVVAGVGLLMFGCGQSTEKEEAKLFSGFKKGKIQRESYGSCDTTSNAGAQVRIDIWEAEDTIAAARKINTQIAAKIIDRINSHADSASIAETPAAMKSVKGAFEVFDKNYRDFKRDFPDAPGCWEVEVTGDTVMVTPKLLLYKLDHYAFTGGAHPNTFRSNHVFDAVEGSELNILSFVSDTISLLEKVEKKFREVEKIGENANLEEAGYFLVNHKFFLPANFTFTRTGVLFYYNPYEIAAYARGPIEFLIPYAELDGVVKKDLIF</sequence>
<evidence type="ECO:0008006" key="5">
    <source>
        <dbReference type="Google" id="ProtNLM"/>
    </source>
</evidence>